<proteinExistence type="predicted"/>
<dbReference type="InterPro" id="IPR036442">
    <property type="entry name" value="ProQ/FinO_sf"/>
</dbReference>
<feature type="compositionally biased region" description="Basic and acidic residues" evidence="2">
    <location>
        <begin position="145"/>
        <end position="162"/>
    </location>
</feature>
<feature type="domain" description="ProQ/FinO" evidence="3">
    <location>
        <begin position="170"/>
        <end position="280"/>
    </location>
</feature>
<keyword evidence="5" id="KW-1185">Reference proteome</keyword>
<dbReference type="Pfam" id="PF04352">
    <property type="entry name" value="ProQ"/>
    <property type="match status" value="1"/>
</dbReference>
<sequence length="314" mass="34268">MPVAMVPFAFMWRGMREQGRGLPKGAIRASASNARDWLSYRRLLDQRDFVKTAPQPRRALSFREGLQEIKKALASNPERQDEGQANAEAPGQTRPADTNKPGTQNARSNGRQGKTGQPGRPSHPRRPGPKPESAAQGPRGPNPDQRPRGQKPKDRSAPRRPADPVLAARIERDQQLRAVRKRFGEQHAAFRDWLPLKIGVLDDLCAQHPELDKALISLVLKLHVNHPRYHEHVAAGGPRYELDGTASPGPGVEASHVTRATRALERQKQRQAQNQGPAQKAAAHAETATAAQPAADQPAAEAEQPAADPSTAAQ</sequence>
<dbReference type="EMBL" id="CP139965">
    <property type="protein sequence ID" value="WQD77764.1"/>
    <property type="molecule type" value="Genomic_DNA"/>
</dbReference>
<reference evidence="4 5" key="1">
    <citation type="submission" date="2023-12" db="EMBL/GenBank/DDBJ databases">
        <title>Genome sequencing and assembly of bacterial species from a model synthetic community.</title>
        <authorList>
            <person name="Hogle S.L."/>
        </authorList>
    </citation>
    <scope>NUCLEOTIDE SEQUENCE [LARGE SCALE GENOMIC DNA]</scope>
    <source>
        <strain evidence="4 5">HAMBI 2494</strain>
    </source>
</reference>
<protein>
    <submittedName>
        <fullName evidence="4">ProQ/FINO family protein</fullName>
    </submittedName>
</protein>
<feature type="region of interest" description="Disordered" evidence="2">
    <location>
        <begin position="73"/>
        <end position="167"/>
    </location>
</feature>
<dbReference type="Proteomes" id="UP001325479">
    <property type="component" value="Chromosome"/>
</dbReference>
<feature type="compositionally biased region" description="Polar residues" evidence="2">
    <location>
        <begin position="100"/>
        <end position="115"/>
    </location>
</feature>
<evidence type="ECO:0000313" key="4">
    <source>
        <dbReference type="EMBL" id="WQD77764.1"/>
    </source>
</evidence>
<dbReference type="RefSeq" id="WP_114812768.1">
    <property type="nucleotide sequence ID" value="NZ_CP139965.1"/>
</dbReference>
<dbReference type="Gene3D" id="1.10.1710.10">
    <property type="entry name" value="ProQ/FinO domain"/>
    <property type="match status" value="1"/>
</dbReference>
<evidence type="ECO:0000259" key="3">
    <source>
        <dbReference type="SMART" id="SM00945"/>
    </source>
</evidence>
<dbReference type="SUPFAM" id="SSF48657">
    <property type="entry name" value="FinO-like"/>
    <property type="match status" value="1"/>
</dbReference>
<gene>
    <name evidence="4" type="ORF">U0042_27630</name>
</gene>
<feature type="region of interest" description="Disordered" evidence="2">
    <location>
        <begin position="262"/>
        <end position="314"/>
    </location>
</feature>
<evidence type="ECO:0000256" key="2">
    <source>
        <dbReference type="SAM" id="MobiDB-lite"/>
    </source>
</evidence>
<dbReference type="InterPro" id="IPR016103">
    <property type="entry name" value="ProQ/FinO"/>
</dbReference>
<evidence type="ECO:0000256" key="1">
    <source>
        <dbReference type="ARBA" id="ARBA00022884"/>
    </source>
</evidence>
<keyword evidence="1" id="KW-0694">RNA-binding</keyword>
<dbReference type="SMART" id="SM00945">
    <property type="entry name" value="ProQ"/>
    <property type="match status" value="1"/>
</dbReference>
<feature type="compositionally biased region" description="Low complexity" evidence="2">
    <location>
        <begin position="277"/>
        <end position="314"/>
    </location>
</feature>
<evidence type="ECO:0000313" key="5">
    <source>
        <dbReference type="Proteomes" id="UP001325479"/>
    </source>
</evidence>
<name>A0ABZ0WK90_9BURK</name>
<accession>A0ABZ0WK90</accession>
<organism evidence="4 5">
    <name type="scientific">Paraburkholderia kururiensis</name>
    <dbReference type="NCBI Taxonomy" id="984307"/>
    <lineage>
        <taxon>Bacteria</taxon>
        <taxon>Pseudomonadati</taxon>
        <taxon>Pseudomonadota</taxon>
        <taxon>Betaproteobacteria</taxon>
        <taxon>Burkholderiales</taxon>
        <taxon>Burkholderiaceae</taxon>
        <taxon>Paraburkholderia</taxon>
    </lineage>
</organism>